<dbReference type="InterPro" id="IPR006913">
    <property type="entry name" value="CENP-V/GFA"/>
</dbReference>
<dbReference type="Proteomes" id="UP000239326">
    <property type="component" value="Chromosome"/>
</dbReference>
<dbReference type="GO" id="GO:0046872">
    <property type="term" value="F:metal ion binding"/>
    <property type="evidence" value="ECO:0007669"/>
    <property type="project" value="UniProtKB-KW"/>
</dbReference>
<accession>A0A2S0MZF3</accession>
<name>A0A2S0MZF3_9BURK</name>
<dbReference type="EMBL" id="CP027669">
    <property type="protein sequence ID" value="AVO41278.1"/>
    <property type="molecule type" value="Genomic_DNA"/>
</dbReference>
<evidence type="ECO:0000313" key="5">
    <source>
        <dbReference type="EMBL" id="AVO41278.1"/>
    </source>
</evidence>
<proteinExistence type="inferred from homology"/>
<protein>
    <submittedName>
        <fullName evidence="5">Aldehyde-activating protein</fullName>
    </submittedName>
</protein>
<dbReference type="Gene3D" id="2.170.150.70">
    <property type="match status" value="1"/>
</dbReference>
<dbReference type="PANTHER" id="PTHR28620:SF1">
    <property type="entry name" value="CENP-V_GFA DOMAIN-CONTAINING PROTEIN"/>
    <property type="match status" value="1"/>
</dbReference>
<organism evidence="5 6">
    <name type="scientific">Simplicispira suum</name>
    <dbReference type="NCBI Taxonomy" id="2109915"/>
    <lineage>
        <taxon>Bacteria</taxon>
        <taxon>Pseudomonadati</taxon>
        <taxon>Pseudomonadota</taxon>
        <taxon>Betaproteobacteria</taxon>
        <taxon>Burkholderiales</taxon>
        <taxon>Comamonadaceae</taxon>
        <taxon>Simplicispira</taxon>
    </lineage>
</organism>
<dbReference type="SUPFAM" id="SSF51316">
    <property type="entry name" value="Mss4-like"/>
    <property type="match status" value="1"/>
</dbReference>
<keyword evidence="2" id="KW-0479">Metal-binding</keyword>
<dbReference type="OrthoDB" id="327703at2"/>
<dbReference type="RefSeq" id="WP_106446255.1">
    <property type="nucleotide sequence ID" value="NZ_CP027669.1"/>
</dbReference>
<evidence type="ECO:0000256" key="1">
    <source>
        <dbReference type="ARBA" id="ARBA00005495"/>
    </source>
</evidence>
<evidence type="ECO:0000313" key="6">
    <source>
        <dbReference type="Proteomes" id="UP000239326"/>
    </source>
</evidence>
<keyword evidence="3" id="KW-0862">Zinc</keyword>
<gene>
    <name evidence="5" type="ORF">C6571_08225</name>
</gene>
<keyword evidence="6" id="KW-1185">Reference proteome</keyword>
<dbReference type="PROSITE" id="PS51891">
    <property type="entry name" value="CENP_V_GFA"/>
    <property type="match status" value="1"/>
</dbReference>
<evidence type="ECO:0000259" key="4">
    <source>
        <dbReference type="PROSITE" id="PS51891"/>
    </source>
</evidence>
<sequence>MSAETPAHTPAKSTGSCHCGKVAFEVEGTPDSATACNCSMCQRRGSLLWFVPREALRLTTPEENLATYQFHERVIEHRFCPACGIHTFGEGRHPNGQRMAAVNVRCLDGVDLDALTVSHFDGRSA</sequence>
<dbReference type="Pfam" id="PF04828">
    <property type="entry name" value="GFA"/>
    <property type="match status" value="1"/>
</dbReference>
<dbReference type="KEGG" id="simp:C6571_08225"/>
<dbReference type="GO" id="GO:0016846">
    <property type="term" value="F:carbon-sulfur lyase activity"/>
    <property type="evidence" value="ECO:0007669"/>
    <property type="project" value="InterPro"/>
</dbReference>
<evidence type="ECO:0000256" key="2">
    <source>
        <dbReference type="ARBA" id="ARBA00022723"/>
    </source>
</evidence>
<comment type="similarity">
    <text evidence="1">Belongs to the Gfa family.</text>
</comment>
<evidence type="ECO:0000256" key="3">
    <source>
        <dbReference type="ARBA" id="ARBA00022833"/>
    </source>
</evidence>
<dbReference type="PANTHER" id="PTHR28620">
    <property type="entry name" value="CENTROMERE PROTEIN V"/>
    <property type="match status" value="1"/>
</dbReference>
<dbReference type="InterPro" id="IPR011057">
    <property type="entry name" value="Mss4-like_sf"/>
</dbReference>
<reference evidence="5 6" key="1">
    <citation type="submission" date="2018-03" db="EMBL/GenBank/DDBJ databases">
        <title>Genome sequencing of Simplicispira sp.</title>
        <authorList>
            <person name="Kim S.-J."/>
            <person name="Heo J."/>
            <person name="Kwon S.-W."/>
        </authorList>
    </citation>
    <scope>NUCLEOTIDE SEQUENCE [LARGE SCALE GENOMIC DNA]</scope>
    <source>
        <strain evidence="5 6">SC1-8</strain>
    </source>
</reference>
<dbReference type="InterPro" id="IPR052355">
    <property type="entry name" value="CENP-V-like"/>
</dbReference>
<dbReference type="AlphaFoldDB" id="A0A2S0MZF3"/>
<feature type="domain" description="CENP-V/GFA" evidence="4">
    <location>
        <begin position="13"/>
        <end position="121"/>
    </location>
</feature>